<dbReference type="EMBL" id="CAUJNA010001358">
    <property type="protein sequence ID" value="CAJ1386353.1"/>
    <property type="molecule type" value="Genomic_DNA"/>
</dbReference>
<dbReference type="AlphaFoldDB" id="A0AA36IEN0"/>
<gene>
    <name evidence="2" type="ORF">EVOR1521_LOCUS12721</name>
</gene>
<dbReference type="Proteomes" id="UP001178507">
    <property type="component" value="Unassembled WGS sequence"/>
</dbReference>
<protein>
    <submittedName>
        <fullName evidence="2">Uncharacterized protein</fullName>
    </submittedName>
</protein>
<keyword evidence="3" id="KW-1185">Reference proteome</keyword>
<accession>A0AA36IEN0</accession>
<proteinExistence type="predicted"/>
<evidence type="ECO:0000313" key="3">
    <source>
        <dbReference type="Proteomes" id="UP001178507"/>
    </source>
</evidence>
<organism evidence="2 3">
    <name type="scientific">Effrenium voratum</name>
    <dbReference type="NCBI Taxonomy" id="2562239"/>
    <lineage>
        <taxon>Eukaryota</taxon>
        <taxon>Sar</taxon>
        <taxon>Alveolata</taxon>
        <taxon>Dinophyceae</taxon>
        <taxon>Suessiales</taxon>
        <taxon>Symbiodiniaceae</taxon>
        <taxon>Effrenium</taxon>
    </lineage>
</organism>
<name>A0AA36IEN0_9DINO</name>
<evidence type="ECO:0000256" key="1">
    <source>
        <dbReference type="SAM" id="MobiDB-lite"/>
    </source>
</evidence>
<evidence type="ECO:0000313" key="2">
    <source>
        <dbReference type="EMBL" id="CAJ1386353.1"/>
    </source>
</evidence>
<sequence length="430" mass="48686">MAACEDLRELMAEVGMETPGAAQEYNKTRFASLVEQVRASPATTPDQRSRLEQVTSLYAGVRQENGCHLFLAGAWPRQKGSVLRQNQQHRLLRSPLRSALFTFNSLALKRESWSDFLTWLATLEFVARFTATMEDSYHSAHEGRVHLHFFAEFNRPVDWTTLRPVIFGGITPNAQPTRARGPRTREAMDQGHFYCYAQKVGTLEVATSNYEPWIHYTVKGPWLDSLWSAHKLSHQTYLQYACQVRTGFIGRQRQVEAVQMHEERGRLLEQQAAAEVSLQRLKGDFKAPVLARCESWASQYQEPKMRYKFLILRGGSQSGKSTLAKSLGALSVEGVFQMAYIVPERLLTLVRPAFDLVLRRIRSLKRCVQACGCKIETPRFACNLAPGCISSEPSFAGLRKNKKNQKKGSKKMGSPKKREKGFPLAKLDIA</sequence>
<reference evidence="2" key="1">
    <citation type="submission" date="2023-08" db="EMBL/GenBank/DDBJ databases">
        <authorList>
            <person name="Chen Y."/>
            <person name="Shah S."/>
            <person name="Dougan E. K."/>
            <person name="Thang M."/>
            <person name="Chan C."/>
        </authorList>
    </citation>
    <scope>NUCLEOTIDE SEQUENCE</scope>
</reference>
<comment type="caution">
    <text evidence="2">The sequence shown here is derived from an EMBL/GenBank/DDBJ whole genome shotgun (WGS) entry which is preliminary data.</text>
</comment>
<feature type="compositionally biased region" description="Basic residues" evidence="1">
    <location>
        <begin position="399"/>
        <end position="419"/>
    </location>
</feature>
<feature type="region of interest" description="Disordered" evidence="1">
    <location>
        <begin position="399"/>
        <end position="430"/>
    </location>
</feature>